<dbReference type="PANTHER" id="PTHR30177:SF4">
    <property type="entry name" value="OSMOPROTECTANT IMPORT PERMEASE PROTEIN OSMW"/>
    <property type="match status" value="1"/>
</dbReference>
<feature type="transmembrane region" description="Helical" evidence="6">
    <location>
        <begin position="242"/>
        <end position="263"/>
    </location>
</feature>
<evidence type="ECO:0000256" key="3">
    <source>
        <dbReference type="ARBA" id="ARBA00022692"/>
    </source>
</evidence>
<dbReference type="Pfam" id="PF00528">
    <property type="entry name" value="BPD_transp_1"/>
    <property type="match status" value="1"/>
</dbReference>
<keyword evidence="3 6" id="KW-0812">Transmembrane</keyword>
<dbReference type="InterPro" id="IPR035906">
    <property type="entry name" value="MetI-like_sf"/>
</dbReference>
<gene>
    <name evidence="7" type="ORF">JP09_001090</name>
</gene>
<dbReference type="SUPFAM" id="SSF161098">
    <property type="entry name" value="MetI-like"/>
    <property type="match status" value="1"/>
</dbReference>
<feature type="transmembrane region" description="Helical" evidence="6">
    <location>
        <begin position="73"/>
        <end position="95"/>
    </location>
</feature>
<feature type="transmembrane region" description="Helical" evidence="6">
    <location>
        <begin position="318"/>
        <end position="342"/>
    </location>
</feature>
<keyword evidence="5 6" id="KW-0472">Membrane</keyword>
<evidence type="ECO:0000256" key="2">
    <source>
        <dbReference type="ARBA" id="ARBA00022448"/>
    </source>
</evidence>
<keyword evidence="2 6" id="KW-0813">Transport</keyword>
<organism evidence="7 8">
    <name type="scientific">Dehalogenimonas etheniformans</name>
    <dbReference type="NCBI Taxonomy" id="1536648"/>
    <lineage>
        <taxon>Bacteria</taxon>
        <taxon>Bacillati</taxon>
        <taxon>Chloroflexota</taxon>
        <taxon>Dehalococcoidia</taxon>
        <taxon>Dehalococcoidales</taxon>
        <taxon>Dehalococcoidaceae</taxon>
        <taxon>Dehalogenimonas</taxon>
    </lineage>
</organism>
<dbReference type="AlphaFoldDB" id="A0A2P5P891"/>
<keyword evidence="8" id="KW-1185">Reference proteome</keyword>
<reference evidence="7 8" key="1">
    <citation type="journal article" date="2017" name="ISME J.">
        <title>Grape pomace compost harbors organohalide-respiring Dehalogenimonas species with novel reductive dehalogenase genes.</title>
        <authorList>
            <person name="Yang Y."/>
            <person name="Higgins S.A."/>
            <person name="Yan J."/>
            <person name="Simsir B."/>
            <person name="Chourey K."/>
            <person name="Iyer R."/>
            <person name="Hettich R.L."/>
            <person name="Baldwin B."/>
            <person name="Ogles D.M."/>
            <person name="Loffler F.E."/>
        </authorList>
    </citation>
    <scope>NUCLEOTIDE SEQUENCE [LARGE SCALE GENOMIC DNA]</scope>
    <source>
        <strain evidence="7 8">GP</strain>
    </source>
</reference>
<protein>
    <submittedName>
        <fullName evidence="7">ABC transporter permease</fullName>
    </submittedName>
</protein>
<dbReference type="OrthoDB" id="9801163at2"/>
<dbReference type="CDD" id="cd06261">
    <property type="entry name" value="TM_PBP2"/>
    <property type="match status" value="1"/>
</dbReference>
<dbReference type="InterPro" id="IPR051204">
    <property type="entry name" value="ABC_transp_perm/SBD"/>
</dbReference>
<feature type="transmembrane region" description="Helical" evidence="6">
    <location>
        <begin position="348"/>
        <end position="367"/>
    </location>
</feature>
<evidence type="ECO:0000256" key="6">
    <source>
        <dbReference type="RuleBase" id="RU363032"/>
    </source>
</evidence>
<keyword evidence="4 6" id="KW-1133">Transmembrane helix</keyword>
<dbReference type="GO" id="GO:0031460">
    <property type="term" value="P:glycine betaine transport"/>
    <property type="evidence" value="ECO:0007669"/>
    <property type="project" value="TreeGrafter"/>
</dbReference>
<feature type="transmembrane region" description="Helical" evidence="6">
    <location>
        <begin position="212"/>
        <end position="236"/>
    </location>
</feature>
<dbReference type="InterPro" id="IPR000515">
    <property type="entry name" value="MetI-like"/>
</dbReference>
<accession>A0A2P5P891</accession>
<dbReference type="RefSeq" id="WP_102329995.1">
    <property type="nucleotide sequence ID" value="NZ_CP058566.2"/>
</dbReference>
<feature type="transmembrane region" description="Helical" evidence="6">
    <location>
        <begin position="107"/>
        <end position="126"/>
    </location>
</feature>
<comment type="subcellular location">
    <subcellularLocation>
        <location evidence="6">Cell membrane</location>
        <topology evidence="6">Multi-pass membrane protein</topology>
    </subcellularLocation>
    <subcellularLocation>
        <location evidence="1">Membrane</location>
        <topology evidence="1">Multi-pass membrane protein</topology>
    </subcellularLocation>
</comment>
<dbReference type="Proteomes" id="UP000235653">
    <property type="component" value="Unassembled WGS sequence"/>
</dbReference>
<sequence>MQKLEIHAVAAAAVVLGISAAFLDWFSLNPNRLVSGQGLGFFESLGLVLGTLLLGSWVVILSIAAIRKSWSKYAYPVLFFVVLFEVIGGSGLAATRHLSGAGVLSRVSLSGGFWLSLLAVYLLYFVSTRKGHPFSSLVTMLGPLAVLAILASGWCDGLSVIVEFNAQRTRFVAELWRHLSIFGVSLAAATVIGIPLGIWISKGSKAARPILWFLGIVETVPSLALFGLLLVTLAAIRDLLPALGISAIGFLPAVIAITLYALLPIVQNTYTGIRSVANEICDAGFGVGMSRFQLLSNVELPLAAPAIVSGLRIAAIQAVGGTTVAALIGAGGLGFFILQGLGQAASDLILLGALSVTIMALVVNAFFQFIEDRLSPGQVAAA</sequence>
<feature type="transmembrane region" description="Helical" evidence="6">
    <location>
        <begin position="181"/>
        <end position="200"/>
    </location>
</feature>
<dbReference type="EMBL" id="JQAN02000006">
    <property type="protein sequence ID" value="PPD58511.1"/>
    <property type="molecule type" value="Genomic_DNA"/>
</dbReference>
<comment type="caution">
    <text evidence="7">The sequence shown here is derived from an EMBL/GenBank/DDBJ whole genome shotgun (WGS) entry which is preliminary data.</text>
</comment>
<evidence type="ECO:0000313" key="7">
    <source>
        <dbReference type="EMBL" id="PPD58511.1"/>
    </source>
</evidence>
<dbReference type="PANTHER" id="PTHR30177">
    <property type="entry name" value="GLYCINE BETAINE/L-PROLINE TRANSPORT SYSTEM PERMEASE PROTEIN PROW"/>
    <property type="match status" value="1"/>
</dbReference>
<feature type="transmembrane region" description="Helical" evidence="6">
    <location>
        <begin position="138"/>
        <end position="161"/>
    </location>
</feature>
<feature type="transmembrane region" description="Helical" evidence="6">
    <location>
        <begin position="44"/>
        <end position="66"/>
    </location>
</feature>
<evidence type="ECO:0000256" key="4">
    <source>
        <dbReference type="ARBA" id="ARBA00022989"/>
    </source>
</evidence>
<dbReference type="Gene3D" id="1.10.3720.10">
    <property type="entry name" value="MetI-like"/>
    <property type="match status" value="1"/>
</dbReference>
<proteinExistence type="inferred from homology"/>
<evidence type="ECO:0000256" key="5">
    <source>
        <dbReference type="ARBA" id="ARBA00023136"/>
    </source>
</evidence>
<evidence type="ECO:0000256" key="1">
    <source>
        <dbReference type="ARBA" id="ARBA00004141"/>
    </source>
</evidence>
<evidence type="ECO:0000313" key="8">
    <source>
        <dbReference type="Proteomes" id="UP000235653"/>
    </source>
</evidence>
<dbReference type="GO" id="GO:0005886">
    <property type="term" value="C:plasma membrane"/>
    <property type="evidence" value="ECO:0007669"/>
    <property type="project" value="UniProtKB-SubCell"/>
</dbReference>
<dbReference type="GO" id="GO:0055085">
    <property type="term" value="P:transmembrane transport"/>
    <property type="evidence" value="ECO:0007669"/>
    <property type="project" value="InterPro"/>
</dbReference>
<comment type="similarity">
    <text evidence="6">Belongs to the binding-protein-dependent transport system permease family.</text>
</comment>
<name>A0A2P5P891_9CHLR</name>
<dbReference type="PROSITE" id="PS50928">
    <property type="entry name" value="ABC_TM1"/>
    <property type="match status" value="1"/>
</dbReference>